<dbReference type="EMBL" id="BKBC01000047">
    <property type="protein sequence ID" value="GEQ22382.1"/>
    <property type="molecule type" value="Genomic_DNA"/>
</dbReference>
<evidence type="ECO:0000313" key="1">
    <source>
        <dbReference type="EMBL" id="GEQ22382.1"/>
    </source>
</evidence>
<comment type="caution">
    <text evidence="1">The sequence shown here is derived from an EMBL/GenBank/DDBJ whole genome shotgun (WGS) entry which is preliminary data.</text>
</comment>
<accession>A0A512TQ43</accession>
<proteinExistence type="predicted"/>
<gene>
    <name evidence="1" type="ORF">CBU02nite_28880</name>
</gene>
<dbReference type="Proteomes" id="UP000321089">
    <property type="component" value="Unassembled WGS sequence"/>
</dbReference>
<name>A0A512TQ43_CLOBU</name>
<dbReference type="RefSeq" id="WP_241393562.1">
    <property type="nucleotide sequence ID" value="NZ_BKBC01000047.1"/>
</dbReference>
<protein>
    <submittedName>
        <fullName evidence="1">Uncharacterized protein</fullName>
    </submittedName>
</protein>
<sequence>MEKDAANIFYGGFSYENEIGTCIDLSWNSYPYFYKNKNMIVLYVGKNEKIISDLNNILGHHFMGIEPSASLSNMDDVRKIVLDNFYKNSKNTFRCPWQKAKILDSNEDSAVEENEYLIYFLGEYNDLKGVTVDKDTLEPTSFWDID</sequence>
<evidence type="ECO:0000313" key="2">
    <source>
        <dbReference type="Proteomes" id="UP000321089"/>
    </source>
</evidence>
<reference evidence="1 2" key="1">
    <citation type="submission" date="2019-07" db="EMBL/GenBank/DDBJ databases">
        <title>Whole genome shotgun sequence of Clostridium butyricum NBRC 3858.</title>
        <authorList>
            <person name="Hosoyama A."/>
            <person name="Uohara A."/>
            <person name="Ohji S."/>
            <person name="Ichikawa N."/>
        </authorList>
    </citation>
    <scope>NUCLEOTIDE SEQUENCE [LARGE SCALE GENOMIC DNA]</scope>
    <source>
        <strain evidence="1 2">NBRC 3858</strain>
    </source>
</reference>
<dbReference type="AlphaFoldDB" id="A0A512TQ43"/>
<organism evidence="1 2">
    <name type="scientific">Clostridium butyricum</name>
    <dbReference type="NCBI Taxonomy" id="1492"/>
    <lineage>
        <taxon>Bacteria</taxon>
        <taxon>Bacillati</taxon>
        <taxon>Bacillota</taxon>
        <taxon>Clostridia</taxon>
        <taxon>Eubacteriales</taxon>
        <taxon>Clostridiaceae</taxon>
        <taxon>Clostridium</taxon>
    </lineage>
</organism>